<reference evidence="1" key="1">
    <citation type="journal article" date="2021" name="Nat. Commun.">
        <title>Genetic determinants of endophytism in the Arabidopsis root mycobiome.</title>
        <authorList>
            <person name="Mesny F."/>
            <person name="Miyauchi S."/>
            <person name="Thiergart T."/>
            <person name="Pickel B."/>
            <person name="Atanasova L."/>
            <person name="Karlsson M."/>
            <person name="Huettel B."/>
            <person name="Barry K.W."/>
            <person name="Haridas S."/>
            <person name="Chen C."/>
            <person name="Bauer D."/>
            <person name="Andreopoulos W."/>
            <person name="Pangilinan J."/>
            <person name="LaButti K."/>
            <person name="Riley R."/>
            <person name="Lipzen A."/>
            <person name="Clum A."/>
            <person name="Drula E."/>
            <person name="Henrissat B."/>
            <person name="Kohler A."/>
            <person name="Grigoriev I.V."/>
            <person name="Martin F.M."/>
            <person name="Hacquard S."/>
        </authorList>
    </citation>
    <scope>NUCLEOTIDE SEQUENCE</scope>
    <source>
        <strain evidence="1">MPI-CAGE-AT-0147</strain>
    </source>
</reference>
<sequence>MSVLGKLKNSARLSAIAGVVGMGSFQVWSRNCVIESKPEGMDTLLQSPLYHRLNPVANPAIYDRCTRYVDISQIKPELLDDARSGGPKLVNAFSGGVWGALGFRVQHKYLESKYKDEKTAHQVWDVAELLEESYEQGTEFVAHFNVLRRTPSSILFRCGDFPFVAPNGPRAQDSLIELRANLKPEEQRIEFQFDSVIFQGLDKIDHVPPPVAVLVIPVMMTWAHQQYTKALVETGVRNVLR</sequence>
<gene>
    <name evidence="1" type="ORF">EDB81DRAFT_916693</name>
</gene>
<dbReference type="EMBL" id="JAGMUV010000029">
    <property type="protein sequence ID" value="KAH7116322.1"/>
    <property type="molecule type" value="Genomic_DNA"/>
</dbReference>
<organism evidence="1 2">
    <name type="scientific">Dactylonectria macrodidyma</name>
    <dbReference type="NCBI Taxonomy" id="307937"/>
    <lineage>
        <taxon>Eukaryota</taxon>
        <taxon>Fungi</taxon>
        <taxon>Dikarya</taxon>
        <taxon>Ascomycota</taxon>
        <taxon>Pezizomycotina</taxon>
        <taxon>Sordariomycetes</taxon>
        <taxon>Hypocreomycetidae</taxon>
        <taxon>Hypocreales</taxon>
        <taxon>Nectriaceae</taxon>
        <taxon>Dactylonectria</taxon>
    </lineage>
</organism>
<evidence type="ECO:0000313" key="2">
    <source>
        <dbReference type="Proteomes" id="UP000738349"/>
    </source>
</evidence>
<dbReference type="Proteomes" id="UP000738349">
    <property type="component" value="Unassembled WGS sequence"/>
</dbReference>
<comment type="caution">
    <text evidence="1">The sequence shown here is derived from an EMBL/GenBank/DDBJ whole genome shotgun (WGS) entry which is preliminary data.</text>
</comment>
<protein>
    <submittedName>
        <fullName evidence="1">Uncharacterized protein</fullName>
    </submittedName>
</protein>
<evidence type="ECO:0000313" key="1">
    <source>
        <dbReference type="EMBL" id="KAH7116322.1"/>
    </source>
</evidence>
<proteinExistence type="predicted"/>
<keyword evidence="2" id="KW-1185">Reference proteome</keyword>
<dbReference type="OrthoDB" id="4436466at2759"/>
<dbReference type="AlphaFoldDB" id="A0A9P9DC96"/>
<accession>A0A9P9DC96</accession>
<name>A0A9P9DC96_9HYPO</name>